<protein>
    <submittedName>
        <fullName evidence="2">Uncharacterized protein</fullName>
    </submittedName>
</protein>
<dbReference type="Proteomes" id="UP001499990">
    <property type="component" value="Unassembled WGS sequence"/>
</dbReference>
<organism evidence="2 3">
    <name type="scientific">Streptomyces sannanensis</name>
    <dbReference type="NCBI Taxonomy" id="285536"/>
    <lineage>
        <taxon>Bacteria</taxon>
        <taxon>Bacillati</taxon>
        <taxon>Actinomycetota</taxon>
        <taxon>Actinomycetes</taxon>
        <taxon>Kitasatosporales</taxon>
        <taxon>Streptomycetaceae</taxon>
        <taxon>Streptomyces</taxon>
    </lineage>
</organism>
<comment type="caution">
    <text evidence="2">The sequence shown here is derived from an EMBL/GenBank/DDBJ whole genome shotgun (WGS) entry which is preliminary data.</text>
</comment>
<proteinExistence type="predicted"/>
<evidence type="ECO:0000313" key="3">
    <source>
        <dbReference type="Proteomes" id="UP001499990"/>
    </source>
</evidence>
<dbReference type="EMBL" id="BAAAYL010000001">
    <property type="protein sequence ID" value="GAA3377347.1"/>
    <property type="molecule type" value="Genomic_DNA"/>
</dbReference>
<reference evidence="3" key="1">
    <citation type="journal article" date="2019" name="Int. J. Syst. Evol. Microbiol.">
        <title>The Global Catalogue of Microorganisms (GCM) 10K type strain sequencing project: providing services to taxonomists for standard genome sequencing and annotation.</title>
        <authorList>
            <consortium name="The Broad Institute Genomics Platform"/>
            <consortium name="The Broad Institute Genome Sequencing Center for Infectious Disease"/>
            <person name="Wu L."/>
            <person name="Ma J."/>
        </authorList>
    </citation>
    <scope>NUCLEOTIDE SEQUENCE [LARGE SCALE GENOMIC DNA]</scope>
    <source>
        <strain evidence="3">JCM 9651</strain>
    </source>
</reference>
<feature type="compositionally biased region" description="Basic and acidic residues" evidence="1">
    <location>
        <begin position="117"/>
        <end position="131"/>
    </location>
</feature>
<feature type="region of interest" description="Disordered" evidence="1">
    <location>
        <begin position="117"/>
        <end position="143"/>
    </location>
</feature>
<gene>
    <name evidence="2" type="ORF">GCM10020367_52680</name>
</gene>
<evidence type="ECO:0000256" key="1">
    <source>
        <dbReference type="SAM" id="MobiDB-lite"/>
    </source>
</evidence>
<dbReference type="RefSeq" id="WP_345042016.1">
    <property type="nucleotide sequence ID" value="NZ_BAAAYL010000001.1"/>
</dbReference>
<accession>A0ABP6SIN4</accession>
<keyword evidence="3" id="KW-1185">Reference proteome</keyword>
<evidence type="ECO:0000313" key="2">
    <source>
        <dbReference type="EMBL" id="GAA3377347.1"/>
    </source>
</evidence>
<name>A0ABP6SIN4_9ACTN</name>
<sequence length="213" mass="24110">MTERTTVPEPRRPKYVSLTGLRNRGWTDAMVRDLLGEPDLRHRSPHHRSAPPRRLYELVRVEKAELSEEFVAIGGAVARRAAADRRRQAVLATVRAEPIHVPALGARELAERAVRHRNTLDEERSHDRGDRLPGPATVEDADPAAPARWQVNCLRHALTRYDTLLDGLFGAIGRAEAEQLLRQRVYEAIARAYPALAPECRRQPRERQGSPPR</sequence>